<dbReference type="InterPro" id="IPR004089">
    <property type="entry name" value="MCPsignal_dom"/>
</dbReference>
<evidence type="ECO:0000313" key="11">
    <source>
        <dbReference type="Proteomes" id="UP000004367"/>
    </source>
</evidence>
<dbReference type="PRINTS" id="PR00260">
    <property type="entry name" value="CHEMTRNSDUCR"/>
</dbReference>
<protein>
    <submittedName>
        <fullName evidence="10">Putative methyl-accepting chemotaxis protein</fullName>
    </submittedName>
</protein>
<accession>H5UP46</accession>
<keyword evidence="7" id="KW-0472">Membrane</keyword>
<evidence type="ECO:0000259" key="8">
    <source>
        <dbReference type="PROSITE" id="PS50111"/>
    </source>
</evidence>
<proteinExistence type="inferred from homology"/>
<organism evidence="10 11">
    <name type="scientific">Mobilicoccus pelagius NBRC 104925</name>
    <dbReference type="NCBI Taxonomy" id="1089455"/>
    <lineage>
        <taxon>Bacteria</taxon>
        <taxon>Bacillati</taxon>
        <taxon>Actinomycetota</taxon>
        <taxon>Actinomycetes</taxon>
        <taxon>Micrococcales</taxon>
        <taxon>Dermatophilaceae</taxon>
        <taxon>Mobilicoccus</taxon>
    </lineage>
</organism>
<evidence type="ECO:0000256" key="4">
    <source>
        <dbReference type="ARBA" id="ARBA00029447"/>
    </source>
</evidence>
<evidence type="ECO:0000256" key="7">
    <source>
        <dbReference type="SAM" id="Phobius"/>
    </source>
</evidence>
<evidence type="ECO:0000256" key="3">
    <source>
        <dbReference type="ARBA" id="ARBA00023224"/>
    </source>
</evidence>
<dbReference type="InterPro" id="IPR003660">
    <property type="entry name" value="HAMP_dom"/>
</dbReference>
<gene>
    <name evidence="10" type="ORF">MOPEL_016_00070</name>
</gene>
<dbReference type="eggNOG" id="COG0840">
    <property type="taxonomic scope" value="Bacteria"/>
</dbReference>
<comment type="caution">
    <text evidence="10">The sequence shown here is derived from an EMBL/GenBank/DDBJ whole genome shotgun (WGS) entry which is preliminary data.</text>
</comment>
<dbReference type="GO" id="GO:0004888">
    <property type="term" value="F:transmembrane signaling receptor activity"/>
    <property type="evidence" value="ECO:0007669"/>
    <property type="project" value="InterPro"/>
</dbReference>
<dbReference type="PANTHER" id="PTHR32089:SF112">
    <property type="entry name" value="LYSOZYME-LIKE PROTEIN-RELATED"/>
    <property type="match status" value="1"/>
</dbReference>
<dbReference type="Pfam" id="PF00015">
    <property type="entry name" value="MCPsignal"/>
    <property type="match status" value="1"/>
</dbReference>
<dbReference type="EMBL" id="BAFE01000015">
    <property type="protein sequence ID" value="GAB47504.1"/>
    <property type="molecule type" value="Genomic_DNA"/>
</dbReference>
<evidence type="ECO:0000259" key="9">
    <source>
        <dbReference type="PROSITE" id="PS50885"/>
    </source>
</evidence>
<sequence length="547" mass="56590">MVDRTGEGATRTRRIGIFGKIASVGVVGLLGAILLGVVAATQGLALARGMDEVDGLNDLQHTAEQIRYANAEVSGWELGVVGDVYRFGAKDGLTGAKAYNRNGFVESRDNVRSTLSSFPADQLTEAERRTLDQITSQYEAYFAADDAAIALYATGDRAKWAEADASINGGDAGSAYDKLADSTDSLISSISQRLTAATEEGRAAARRMMTSLGLTTLALVVAIPLLARRIAVPIRGAVDSVRASLEAMGEGDLMVPAHATTHDEIGDMARAAERTRDSMRRLVGEVSDASVAVAVASERLTGDSHAAGDSATSAEHELTRVTSSAEEVSRSIDTVAAGTEEMTASIREISKSANDAAGVAASAVQVADRTNATVAQLGTSSAEIGEVVRSITSIAEQTNLLALNATIEAARAGEAGKGFAVVASEVKDLAQETSKATDDIGRRVEAIQVDTEAAVAAISEIGSIIAQINDSQATIASAVEEQTATTNEMSRSVHDAAEGASGIAGGLAHATRDSSTSSEAARHTAATADELATRAQELRALVGHFRV</sequence>
<keyword evidence="2 7" id="KW-1133">Transmembrane helix</keyword>
<dbReference type="SMART" id="SM00283">
    <property type="entry name" value="MA"/>
    <property type="match status" value="1"/>
</dbReference>
<dbReference type="AlphaFoldDB" id="H5UP46"/>
<feature type="region of interest" description="Disordered" evidence="6">
    <location>
        <begin position="303"/>
        <end position="326"/>
    </location>
</feature>
<name>H5UP46_9MICO</name>
<feature type="transmembrane region" description="Helical" evidence="7">
    <location>
        <begin position="21"/>
        <end position="40"/>
    </location>
</feature>
<evidence type="ECO:0000256" key="2">
    <source>
        <dbReference type="ARBA" id="ARBA00022989"/>
    </source>
</evidence>
<dbReference type="PANTHER" id="PTHR32089">
    <property type="entry name" value="METHYL-ACCEPTING CHEMOTAXIS PROTEIN MCPB"/>
    <property type="match status" value="1"/>
</dbReference>
<feature type="domain" description="HAMP" evidence="9">
    <location>
        <begin position="234"/>
        <end position="284"/>
    </location>
</feature>
<feature type="region of interest" description="Disordered" evidence="6">
    <location>
        <begin position="505"/>
        <end position="527"/>
    </location>
</feature>
<dbReference type="Proteomes" id="UP000004367">
    <property type="component" value="Unassembled WGS sequence"/>
</dbReference>
<evidence type="ECO:0000256" key="6">
    <source>
        <dbReference type="SAM" id="MobiDB-lite"/>
    </source>
</evidence>
<reference evidence="10 11" key="1">
    <citation type="submission" date="2012-02" db="EMBL/GenBank/DDBJ databases">
        <title>Whole genome shotgun sequence of Mobilicoccus pelagius NBRC 104925.</title>
        <authorList>
            <person name="Yoshida Y."/>
            <person name="Hosoyama A."/>
            <person name="Tsuchikane K."/>
            <person name="Katsumata H."/>
            <person name="Yamazaki S."/>
            <person name="Fujita N."/>
        </authorList>
    </citation>
    <scope>NUCLEOTIDE SEQUENCE [LARGE SCALE GENOMIC DNA]</scope>
    <source>
        <strain evidence="10 11">NBRC 104925</strain>
    </source>
</reference>
<evidence type="ECO:0000256" key="5">
    <source>
        <dbReference type="PROSITE-ProRule" id="PRU00284"/>
    </source>
</evidence>
<dbReference type="SUPFAM" id="SSF58104">
    <property type="entry name" value="Methyl-accepting chemotaxis protein (MCP) signaling domain"/>
    <property type="match status" value="1"/>
</dbReference>
<dbReference type="PROSITE" id="PS50111">
    <property type="entry name" value="CHEMOTAXIS_TRANSDUC_2"/>
    <property type="match status" value="1"/>
</dbReference>
<feature type="domain" description="Methyl-accepting transducer" evidence="8">
    <location>
        <begin position="289"/>
        <end position="539"/>
    </location>
</feature>
<comment type="similarity">
    <text evidence="4">Belongs to the methyl-accepting chemotaxis (MCP) protein family.</text>
</comment>
<dbReference type="GO" id="GO:0016020">
    <property type="term" value="C:membrane"/>
    <property type="evidence" value="ECO:0007669"/>
    <property type="project" value="InterPro"/>
</dbReference>
<keyword evidence="11" id="KW-1185">Reference proteome</keyword>
<evidence type="ECO:0000313" key="10">
    <source>
        <dbReference type="EMBL" id="GAB47504.1"/>
    </source>
</evidence>
<dbReference type="GO" id="GO:0007165">
    <property type="term" value="P:signal transduction"/>
    <property type="evidence" value="ECO:0007669"/>
    <property type="project" value="UniProtKB-KW"/>
</dbReference>
<evidence type="ECO:0000256" key="1">
    <source>
        <dbReference type="ARBA" id="ARBA00022692"/>
    </source>
</evidence>
<keyword evidence="3 5" id="KW-0807">Transducer</keyword>
<dbReference type="GO" id="GO:0006935">
    <property type="term" value="P:chemotaxis"/>
    <property type="evidence" value="ECO:0007669"/>
    <property type="project" value="InterPro"/>
</dbReference>
<dbReference type="STRING" id="1089455.MOPEL_016_00070"/>
<keyword evidence="1 7" id="KW-0812">Transmembrane</keyword>
<dbReference type="PROSITE" id="PS50885">
    <property type="entry name" value="HAMP"/>
    <property type="match status" value="1"/>
</dbReference>
<dbReference type="RefSeq" id="WP_009481402.1">
    <property type="nucleotide sequence ID" value="NZ_BAFE01000015.1"/>
</dbReference>
<dbReference type="InterPro" id="IPR004090">
    <property type="entry name" value="Chemotax_Me-accpt_rcpt"/>
</dbReference>
<dbReference type="Gene3D" id="1.10.287.950">
    <property type="entry name" value="Methyl-accepting chemotaxis protein"/>
    <property type="match status" value="1"/>
</dbReference>
<dbReference type="SMART" id="SM00304">
    <property type="entry name" value="HAMP"/>
    <property type="match status" value="2"/>
</dbReference>